<feature type="transmembrane region" description="Helical" evidence="1">
    <location>
        <begin position="37"/>
        <end position="60"/>
    </location>
</feature>
<sequence length="173" mass="20376">MENYQHDQQYNIIPQQEENVQLNQIFEEREEVDPCNFCLLLICGISTLFGGYLISMTVFINEYSTNNCMTIVQILKYYSQYLMIDGMVQIIVIFIIFCCLIPIQKYNIKKQVDKQISFQFYDQLFIFIVTIIILAITKDQKSCLNVGSKILLVLYVLLIYFLTFILAAQKWNL</sequence>
<keyword evidence="1" id="KW-0812">Transmembrane</keyword>
<accession>A0A8S1P3T7</accession>
<evidence type="ECO:0000256" key="1">
    <source>
        <dbReference type="SAM" id="Phobius"/>
    </source>
</evidence>
<keyword evidence="1" id="KW-0472">Membrane</keyword>
<feature type="transmembrane region" description="Helical" evidence="1">
    <location>
        <begin position="120"/>
        <end position="138"/>
    </location>
</feature>
<organism evidence="2 3">
    <name type="scientific">Paramecium sonneborni</name>
    <dbReference type="NCBI Taxonomy" id="65129"/>
    <lineage>
        <taxon>Eukaryota</taxon>
        <taxon>Sar</taxon>
        <taxon>Alveolata</taxon>
        <taxon>Ciliophora</taxon>
        <taxon>Intramacronucleata</taxon>
        <taxon>Oligohymenophorea</taxon>
        <taxon>Peniculida</taxon>
        <taxon>Parameciidae</taxon>
        <taxon>Paramecium</taxon>
    </lineage>
</organism>
<feature type="transmembrane region" description="Helical" evidence="1">
    <location>
        <begin position="80"/>
        <end position="100"/>
    </location>
</feature>
<dbReference type="EMBL" id="CAJJDN010000068">
    <property type="protein sequence ID" value="CAD8097621.1"/>
    <property type="molecule type" value="Genomic_DNA"/>
</dbReference>
<proteinExistence type="predicted"/>
<dbReference type="Proteomes" id="UP000692954">
    <property type="component" value="Unassembled WGS sequence"/>
</dbReference>
<name>A0A8S1P3T7_9CILI</name>
<gene>
    <name evidence="2" type="ORF">PSON_ATCC_30995.1.T0680242</name>
</gene>
<evidence type="ECO:0000313" key="3">
    <source>
        <dbReference type="Proteomes" id="UP000692954"/>
    </source>
</evidence>
<comment type="caution">
    <text evidence="2">The sequence shown here is derived from an EMBL/GenBank/DDBJ whole genome shotgun (WGS) entry which is preliminary data.</text>
</comment>
<reference evidence="2" key="1">
    <citation type="submission" date="2021-01" db="EMBL/GenBank/DDBJ databases">
        <authorList>
            <consortium name="Genoscope - CEA"/>
            <person name="William W."/>
        </authorList>
    </citation>
    <scope>NUCLEOTIDE SEQUENCE</scope>
</reference>
<dbReference type="AlphaFoldDB" id="A0A8S1P3T7"/>
<keyword evidence="3" id="KW-1185">Reference proteome</keyword>
<feature type="transmembrane region" description="Helical" evidence="1">
    <location>
        <begin position="150"/>
        <end position="168"/>
    </location>
</feature>
<evidence type="ECO:0000313" key="2">
    <source>
        <dbReference type="EMBL" id="CAD8097621.1"/>
    </source>
</evidence>
<protein>
    <recommendedName>
        <fullName evidence="4">Transmembrane protein</fullName>
    </recommendedName>
</protein>
<keyword evidence="1" id="KW-1133">Transmembrane helix</keyword>
<evidence type="ECO:0008006" key="4">
    <source>
        <dbReference type="Google" id="ProtNLM"/>
    </source>
</evidence>